<dbReference type="GO" id="GO:0030077">
    <property type="term" value="C:plasma membrane light-harvesting complex"/>
    <property type="evidence" value="ECO:0007669"/>
    <property type="project" value="InterPro"/>
</dbReference>
<accession>A0AB33K0Q5</accession>
<feature type="compositionally biased region" description="Basic and acidic residues" evidence="1">
    <location>
        <begin position="25"/>
        <end position="39"/>
    </location>
</feature>
<evidence type="ECO:0008006" key="3">
    <source>
        <dbReference type="Google" id="ProtNLM"/>
    </source>
</evidence>
<dbReference type="InterPro" id="IPR014747">
    <property type="entry name" value="Bac_photo_RC_H_C"/>
</dbReference>
<dbReference type="SUPFAM" id="SSF50346">
    <property type="entry name" value="PRC-barrel domain"/>
    <property type="match status" value="1"/>
</dbReference>
<gene>
    <name evidence="2" type="ORF">KCMC57_47600</name>
</gene>
<dbReference type="EMBL" id="AP035881">
    <property type="protein sequence ID" value="BFP48392.1"/>
    <property type="molecule type" value="Genomic_DNA"/>
</dbReference>
<sequence>MAGVTLALGVDRRQPTRAPMAPARADGHLDGSRPDQHHQQKEHHVHGLQLHEAIRCRPACPRSGRQHPSRPVLLPSRGIGTSPVRVSRKSQACRPRGGSRPSVRATPNSEEAVVSSGLWGYEGTEGYAAATDLTGYRVEATDGHIGKVDKHTEDVDTAHIVVDTGPWIFGREVLRLAGTTSRVDTAEKTAWVNRTKDEIKNSPEFDRDQHTDHRDYHDRLDG</sequence>
<evidence type="ECO:0000313" key="2">
    <source>
        <dbReference type="EMBL" id="BFP48392.1"/>
    </source>
</evidence>
<feature type="region of interest" description="Disordered" evidence="1">
    <location>
        <begin position="193"/>
        <end position="222"/>
    </location>
</feature>
<feature type="region of interest" description="Disordered" evidence="1">
    <location>
        <begin position="59"/>
        <end position="109"/>
    </location>
</feature>
<organism evidence="2">
    <name type="scientific">Kitasatospora sp. CMC57</name>
    <dbReference type="NCBI Taxonomy" id="3231513"/>
    <lineage>
        <taxon>Bacteria</taxon>
        <taxon>Bacillati</taxon>
        <taxon>Actinomycetota</taxon>
        <taxon>Actinomycetes</taxon>
        <taxon>Kitasatosporales</taxon>
        <taxon>Streptomycetaceae</taxon>
        <taxon>Kitasatospora</taxon>
    </lineage>
</organism>
<protein>
    <recommendedName>
        <fullName evidence="3">PRC-barrel domain containing protein</fullName>
    </recommendedName>
</protein>
<dbReference type="AlphaFoldDB" id="A0AB33K0Q5"/>
<reference evidence="2" key="1">
    <citation type="submission" date="2024-07" db="EMBL/GenBank/DDBJ databases">
        <title>Complete genome sequences of cellulolytic bacteria, Kitasatospora sp. CMC57 and Streptomyces sp. CMC78, isolated from Japanese agricultural soil.</title>
        <authorList>
            <person name="Hashimoto T."/>
            <person name="Ito M."/>
            <person name="Iwamoto M."/>
            <person name="Fukahori D."/>
            <person name="Shoda T."/>
            <person name="Sakoda M."/>
            <person name="Morohoshi T."/>
            <person name="Mitsuboshi M."/>
            <person name="Nishizawa T."/>
        </authorList>
    </citation>
    <scope>NUCLEOTIDE SEQUENCE</scope>
    <source>
        <strain evidence="2">CMC57</strain>
    </source>
</reference>
<feature type="compositionally biased region" description="Basic and acidic residues" evidence="1">
    <location>
        <begin position="194"/>
        <end position="222"/>
    </location>
</feature>
<proteinExistence type="predicted"/>
<name>A0AB33K0Q5_9ACTN</name>
<dbReference type="Gene3D" id="3.90.50.10">
    <property type="entry name" value="Photosynthetic Reaction Center, subunit H, domain 2"/>
    <property type="match status" value="1"/>
</dbReference>
<evidence type="ECO:0000256" key="1">
    <source>
        <dbReference type="SAM" id="MobiDB-lite"/>
    </source>
</evidence>
<feature type="region of interest" description="Disordered" evidence="1">
    <location>
        <begin position="1"/>
        <end position="43"/>
    </location>
</feature>
<dbReference type="GO" id="GO:0019684">
    <property type="term" value="P:photosynthesis, light reaction"/>
    <property type="evidence" value="ECO:0007669"/>
    <property type="project" value="InterPro"/>
</dbReference>
<dbReference type="InterPro" id="IPR011033">
    <property type="entry name" value="PRC_barrel-like_sf"/>
</dbReference>